<organism evidence="1">
    <name type="scientific">marine sediment metagenome</name>
    <dbReference type="NCBI Taxonomy" id="412755"/>
    <lineage>
        <taxon>unclassified sequences</taxon>
        <taxon>metagenomes</taxon>
        <taxon>ecological metagenomes</taxon>
    </lineage>
</organism>
<name>A0A0F9UES3_9ZZZZ</name>
<evidence type="ECO:0000313" key="1">
    <source>
        <dbReference type="EMBL" id="KKN59741.1"/>
    </source>
</evidence>
<accession>A0A0F9UES3</accession>
<dbReference type="AlphaFoldDB" id="A0A0F9UES3"/>
<gene>
    <name evidence="1" type="ORF">LCGC14_0538960</name>
</gene>
<proteinExistence type="predicted"/>
<protein>
    <submittedName>
        <fullName evidence="1">Uncharacterized protein</fullName>
    </submittedName>
</protein>
<sequence length="64" mass="7194">MNIWDMLSYAAWVAAGLFLLWIVVDAIKVSLTYDEDLLMSSREGLDELDPDQAQSHAVENSHAK</sequence>
<comment type="caution">
    <text evidence="1">The sequence shown here is derived from an EMBL/GenBank/DDBJ whole genome shotgun (WGS) entry which is preliminary data.</text>
</comment>
<reference evidence="1" key="1">
    <citation type="journal article" date="2015" name="Nature">
        <title>Complex archaea that bridge the gap between prokaryotes and eukaryotes.</title>
        <authorList>
            <person name="Spang A."/>
            <person name="Saw J.H."/>
            <person name="Jorgensen S.L."/>
            <person name="Zaremba-Niedzwiedzka K."/>
            <person name="Martijn J."/>
            <person name="Lind A.E."/>
            <person name="van Eijk R."/>
            <person name="Schleper C."/>
            <person name="Guy L."/>
            <person name="Ettema T.J."/>
        </authorList>
    </citation>
    <scope>NUCLEOTIDE SEQUENCE</scope>
</reference>
<dbReference type="EMBL" id="LAZR01000716">
    <property type="protein sequence ID" value="KKN59741.1"/>
    <property type="molecule type" value="Genomic_DNA"/>
</dbReference>